<feature type="domain" description="Homeobox" evidence="8">
    <location>
        <begin position="80"/>
        <end position="140"/>
    </location>
</feature>
<dbReference type="InterPro" id="IPR050649">
    <property type="entry name" value="Paired_Homeobox_TFs"/>
</dbReference>
<dbReference type="GO" id="GO:0007399">
    <property type="term" value="P:nervous system development"/>
    <property type="evidence" value="ECO:0007669"/>
    <property type="project" value="UniProtKB-ARBA"/>
</dbReference>
<reference evidence="9" key="1">
    <citation type="journal article" date="2013" name="Genetics">
        <title>The draft genome and transcriptome of Panagrellus redivivus are shaped by the harsh demands of a free-living lifestyle.</title>
        <authorList>
            <person name="Srinivasan J."/>
            <person name="Dillman A.R."/>
            <person name="Macchietto M.G."/>
            <person name="Heikkinen L."/>
            <person name="Lakso M."/>
            <person name="Fracchia K.M."/>
            <person name="Antoshechkin I."/>
            <person name="Mortazavi A."/>
            <person name="Wong G."/>
            <person name="Sternberg P.W."/>
        </authorList>
    </citation>
    <scope>NUCLEOTIDE SEQUENCE [LARGE SCALE GENOMIC DNA]</scope>
    <source>
        <strain evidence="9">MT8872</strain>
    </source>
</reference>
<dbReference type="PANTHER" id="PTHR24329:SF577">
    <property type="entry name" value="HOMEOBOX PROTEIN UNC-42"/>
    <property type="match status" value="1"/>
</dbReference>
<evidence type="ECO:0000256" key="2">
    <source>
        <dbReference type="ARBA" id="ARBA00005733"/>
    </source>
</evidence>
<sequence>MGMAAATDALFQFQDLKPRDLQQSITDFSYPYAGLDVSAATAVSSIEAFADLSDGFKKLKSENLVGNGLGTGFGGGPQTPARRRHRTTFTQEQLQELDNAFQKSHYPDIYAREELARITKLNEARIQVWFQNRRAKHRKQEKQLHKGVHQMFCGTTNTSVSNGVANATSLNTMRPMYPTPAISAATGPRGIDMWPYNYQMPRQMQYPGTVPYGQVGSSTPFSNQGIGFGDSEDIIYRSLQRSAAAAQQPLQYNNNL</sequence>
<dbReference type="WBParaSite" id="Pan_g6476.t1">
    <property type="protein sequence ID" value="Pan_g6476.t1"/>
    <property type="gene ID" value="Pan_g6476"/>
</dbReference>
<keyword evidence="5 6" id="KW-0539">Nucleus</keyword>
<dbReference type="PROSITE" id="PS00027">
    <property type="entry name" value="HOMEOBOX_1"/>
    <property type="match status" value="1"/>
</dbReference>
<dbReference type="Gene3D" id="1.10.10.60">
    <property type="entry name" value="Homeodomain-like"/>
    <property type="match status" value="1"/>
</dbReference>
<dbReference type="FunFam" id="1.10.10.60:FF:000138">
    <property type="entry name" value="Homeobox protein prophet of Pit-1"/>
    <property type="match status" value="1"/>
</dbReference>
<dbReference type="InterPro" id="IPR017970">
    <property type="entry name" value="Homeobox_CS"/>
</dbReference>
<dbReference type="CDD" id="cd00086">
    <property type="entry name" value="homeodomain"/>
    <property type="match status" value="1"/>
</dbReference>
<keyword evidence="4 6" id="KW-0371">Homeobox</keyword>
<dbReference type="InterPro" id="IPR009057">
    <property type="entry name" value="Homeodomain-like_sf"/>
</dbReference>
<protein>
    <submittedName>
        <fullName evidence="10">Homeobox domain-containing protein</fullName>
    </submittedName>
</protein>
<keyword evidence="9" id="KW-1185">Reference proteome</keyword>
<dbReference type="Pfam" id="PF00046">
    <property type="entry name" value="Homeodomain"/>
    <property type="match status" value="1"/>
</dbReference>
<reference evidence="10" key="2">
    <citation type="submission" date="2020-10" db="UniProtKB">
        <authorList>
            <consortium name="WormBaseParasite"/>
        </authorList>
    </citation>
    <scope>IDENTIFICATION</scope>
</reference>
<dbReference type="Proteomes" id="UP000492821">
    <property type="component" value="Unassembled WGS sequence"/>
</dbReference>
<proteinExistence type="inferred from homology"/>
<accession>A0A7E5A0K4</accession>
<evidence type="ECO:0000313" key="9">
    <source>
        <dbReference type="Proteomes" id="UP000492821"/>
    </source>
</evidence>
<evidence type="ECO:0000256" key="4">
    <source>
        <dbReference type="ARBA" id="ARBA00023155"/>
    </source>
</evidence>
<evidence type="ECO:0000256" key="5">
    <source>
        <dbReference type="ARBA" id="ARBA00023242"/>
    </source>
</evidence>
<keyword evidence="3 6" id="KW-0238">DNA-binding</keyword>
<dbReference type="PANTHER" id="PTHR24329">
    <property type="entry name" value="HOMEOBOX PROTEIN ARISTALESS"/>
    <property type="match status" value="1"/>
</dbReference>
<evidence type="ECO:0000256" key="1">
    <source>
        <dbReference type="ARBA" id="ARBA00004123"/>
    </source>
</evidence>
<evidence type="ECO:0000313" key="10">
    <source>
        <dbReference type="WBParaSite" id="Pan_g6476.t1"/>
    </source>
</evidence>
<evidence type="ECO:0000256" key="3">
    <source>
        <dbReference type="ARBA" id="ARBA00023125"/>
    </source>
</evidence>
<comment type="subcellular location">
    <subcellularLocation>
        <location evidence="1 6 7">Nucleus</location>
    </subcellularLocation>
</comment>
<dbReference type="SUPFAM" id="SSF46689">
    <property type="entry name" value="Homeodomain-like"/>
    <property type="match status" value="1"/>
</dbReference>
<dbReference type="GO" id="GO:0005634">
    <property type="term" value="C:nucleus"/>
    <property type="evidence" value="ECO:0007669"/>
    <property type="project" value="UniProtKB-SubCell"/>
</dbReference>
<evidence type="ECO:0000259" key="8">
    <source>
        <dbReference type="PROSITE" id="PS50071"/>
    </source>
</evidence>
<dbReference type="AlphaFoldDB" id="A0A7E5A0K4"/>
<dbReference type="SMART" id="SM00389">
    <property type="entry name" value="HOX"/>
    <property type="match status" value="1"/>
</dbReference>
<dbReference type="GO" id="GO:0000977">
    <property type="term" value="F:RNA polymerase II transcription regulatory region sequence-specific DNA binding"/>
    <property type="evidence" value="ECO:0007669"/>
    <property type="project" value="TreeGrafter"/>
</dbReference>
<name>A0A7E5A0K4_PANRE</name>
<organism evidence="9 10">
    <name type="scientific">Panagrellus redivivus</name>
    <name type="common">Microworm</name>
    <dbReference type="NCBI Taxonomy" id="6233"/>
    <lineage>
        <taxon>Eukaryota</taxon>
        <taxon>Metazoa</taxon>
        <taxon>Ecdysozoa</taxon>
        <taxon>Nematoda</taxon>
        <taxon>Chromadorea</taxon>
        <taxon>Rhabditida</taxon>
        <taxon>Tylenchina</taxon>
        <taxon>Panagrolaimomorpha</taxon>
        <taxon>Panagrolaimoidea</taxon>
        <taxon>Panagrolaimidae</taxon>
        <taxon>Panagrellus</taxon>
    </lineage>
</organism>
<dbReference type="PROSITE" id="PS50071">
    <property type="entry name" value="HOMEOBOX_2"/>
    <property type="match status" value="1"/>
</dbReference>
<dbReference type="GO" id="GO:0000981">
    <property type="term" value="F:DNA-binding transcription factor activity, RNA polymerase II-specific"/>
    <property type="evidence" value="ECO:0007669"/>
    <property type="project" value="InterPro"/>
</dbReference>
<comment type="similarity">
    <text evidence="2">Belongs to the paired homeobox family.</text>
</comment>
<feature type="DNA-binding region" description="Homeobox" evidence="6">
    <location>
        <begin position="82"/>
        <end position="141"/>
    </location>
</feature>
<evidence type="ECO:0000256" key="6">
    <source>
        <dbReference type="PROSITE-ProRule" id="PRU00108"/>
    </source>
</evidence>
<dbReference type="InterPro" id="IPR001356">
    <property type="entry name" value="HD"/>
</dbReference>
<evidence type="ECO:0000256" key="7">
    <source>
        <dbReference type="RuleBase" id="RU000682"/>
    </source>
</evidence>